<sequence>MPCCFRYLLLSGASWVVARSLACARTHARAGWRGGSAVLGLGRGGSAAPGHGSGGDGREWPAVVTERAHFTAGREVVVDEKA</sequence>
<gene>
    <name evidence="2" type="ORF">E2562_034529</name>
</gene>
<protein>
    <recommendedName>
        <fullName evidence="4">Secreted protein</fullName>
    </recommendedName>
</protein>
<evidence type="ECO:0000313" key="3">
    <source>
        <dbReference type="Proteomes" id="UP000479710"/>
    </source>
</evidence>
<organism evidence="2 3">
    <name type="scientific">Oryza meyeriana var. granulata</name>
    <dbReference type="NCBI Taxonomy" id="110450"/>
    <lineage>
        <taxon>Eukaryota</taxon>
        <taxon>Viridiplantae</taxon>
        <taxon>Streptophyta</taxon>
        <taxon>Embryophyta</taxon>
        <taxon>Tracheophyta</taxon>
        <taxon>Spermatophyta</taxon>
        <taxon>Magnoliopsida</taxon>
        <taxon>Liliopsida</taxon>
        <taxon>Poales</taxon>
        <taxon>Poaceae</taxon>
        <taxon>BOP clade</taxon>
        <taxon>Oryzoideae</taxon>
        <taxon>Oryzeae</taxon>
        <taxon>Oryzinae</taxon>
        <taxon>Oryza</taxon>
        <taxon>Oryza meyeriana</taxon>
    </lineage>
</organism>
<dbReference type="Proteomes" id="UP000479710">
    <property type="component" value="Unassembled WGS sequence"/>
</dbReference>
<feature type="signal peptide" evidence="1">
    <location>
        <begin position="1"/>
        <end position="18"/>
    </location>
</feature>
<dbReference type="EMBL" id="SPHZ02000010">
    <property type="protein sequence ID" value="KAF0897219.1"/>
    <property type="molecule type" value="Genomic_DNA"/>
</dbReference>
<evidence type="ECO:0000313" key="2">
    <source>
        <dbReference type="EMBL" id="KAF0897219.1"/>
    </source>
</evidence>
<proteinExistence type="predicted"/>
<comment type="caution">
    <text evidence="2">The sequence shown here is derived from an EMBL/GenBank/DDBJ whole genome shotgun (WGS) entry which is preliminary data.</text>
</comment>
<dbReference type="AlphaFoldDB" id="A0A6G1CAI4"/>
<reference evidence="2 3" key="1">
    <citation type="submission" date="2019-11" db="EMBL/GenBank/DDBJ databases">
        <title>Whole genome sequence of Oryza granulata.</title>
        <authorList>
            <person name="Li W."/>
        </authorList>
    </citation>
    <scope>NUCLEOTIDE SEQUENCE [LARGE SCALE GENOMIC DNA]</scope>
    <source>
        <strain evidence="3">cv. Menghai</strain>
        <tissue evidence="2">Leaf</tissue>
    </source>
</reference>
<evidence type="ECO:0000256" key="1">
    <source>
        <dbReference type="SAM" id="SignalP"/>
    </source>
</evidence>
<keyword evidence="1" id="KW-0732">Signal</keyword>
<evidence type="ECO:0008006" key="4">
    <source>
        <dbReference type="Google" id="ProtNLM"/>
    </source>
</evidence>
<name>A0A6G1CAI4_9ORYZ</name>
<accession>A0A6G1CAI4</accession>
<feature type="chain" id="PRO_5026013674" description="Secreted protein" evidence="1">
    <location>
        <begin position="19"/>
        <end position="82"/>
    </location>
</feature>
<keyword evidence="3" id="KW-1185">Reference proteome</keyword>